<keyword evidence="2" id="KW-1185">Reference proteome</keyword>
<accession>A0ACC0WED6</accession>
<dbReference type="EMBL" id="CM047581">
    <property type="protein sequence ID" value="KAI9916429.1"/>
    <property type="molecule type" value="Genomic_DNA"/>
</dbReference>
<name>A0ACC0WED6_9STRA</name>
<evidence type="ECO:0000313" key="2">
    <source>
        <dbReference type="Proteomes" id="UP001163321"/>
    </source>
</evidence>
<organism evidence="1 2">
    <name type="scientific">Peronosclerospora sorghi</name>
    <dbReference type="NCBI Taxonomy" id="230839"/>
    <lineage>
        <taxon>Eukaryota</taxon>
        <taxon>Sar</taxon>
        <taxon>Stramenopiles</taxon>
        <taxon>Oomycota</taxon>
        <taxon>Peronosporomycetes</taxon>
        <taxon>Peronosporales</taxon>
        <taxon>Peronosporaceae</taxon>
        <taxon>Peronosclerospora</taxon>
    </lineage>
</organism>
<sequence>MPPTSSRICNVCGHDIDPRAFTFLIECHFCTRWFHGACVDTSERDALLVAKFACRDCMQEGHESVHYAPPPKGLLDVNPLSVSPLPLHLSTLTLDSRHNKTSATFRRLLTTAVYARSGVHSVASEDVPFSFLQHNTLDVPLLLTGNNHQLAGLDEPFPTLDAAFVAQLVTDNRRVVSTDVATQTTLQVTASTWPTILSDTVHDDANLVNNAEFQVHDTPIQTKVAPPLAVTHVDWRYILSPTPPSPGHDILGAFLEPHVYLDFLLAPGGQCTWLSVARGELWVYLIPPTHTNWLVYRQWKHEGETSATAFLAERVDKCIKCIVSAGSTVLVPSGWIYARYAGGVQCCSYFSGGFACTTVMDTQLGVMVLEAQITTAQCAFWRSVDMSVQVWTIVRYFLLLGHDTLSDDERRAVQRAVPRLREWSALPCSLQSTSGIGWIPRSHQEAHAIVNRLDQLLGDKVHPTLNLASPDNTHVAPLEASYMYSTADATTESAWPSSSATFDSMWTSYDALVVEQEALDVASMGFGPLSSSTVPPTAPGPVDLYVRHRASCHRCGNLRKHNLECPLCPHIFCAKCADKMYDEHGRRIFENGCPVCKQVCCCGKNRSTSCGRKFHCYKKCPSTKRPAAG</sequence>
<protein>
    <submittedName>
        <fullName evidence="1">Uncharacterized protein</fullName>
    </submittedName>
</protein>
<reference evidence="1 2" key="1">
    <citation type="journal article" date="2022" name="bioRxiv">
        <title>The genome of the oomycete Peronosclerospora sorghi, a cosmopolitan pathogen of maize and sorghum, is inflated with dispersed pseudogenes.</title>
        <authorList>
            <person name="Fletcher K."/>
            <person name="Martin F."/>
            <person name="Isakeit T."/>
            <person name="Cavanaugh K."/>
            <person name="Magill C."/>
            <person name="Michelmore R."/>
        </authorList>
    </citation>
    <scope>NUCLEOTIDE SEQUENCE [LARGE SCALE GENOMIC DNA]</scope>
    <source>
        <strain evidence="1">P6</strain>
    </source>
</reference>
<proteinExistence type="predicted"/>
<gene>
    <name evidence="1" type="ORF">PsorP6_017125</name>
</gene>
<dbReference type="Proteomes" id="UP001163321">
    <property type="component" value="Chromosome 2"/>
</dbReference>
<evidence type="ECO:0000313" key="1">
    <source>
        <dbReference type="EMBL" id="KAI9916429.1"/>
    </source>
</evidence>
<comment type="caution">
    <text evidence="1">The sequence shown here is derived from an EMBL/GenBank/DDBJ whole genome shotgun (WGS) entry which is preliminary data.</text>
</comment>